<accession>A0ACB8UGM6</accession>
<evidence type="ECO:0000313" key="2">
    <source>
        <dbReference type="Proteomes" id="UP001055072"/>
    </source>
</evidence>
<sequence length="336" mass="37910">MKIEHIECQVICDGEALTEYQEKSDSQDQKTKSCYIVSDVGKRFVVRIKSDPHKSDISCHLWIDGQRSSRLCCRSNYPQGSMLGFQSSQTQLRPFIFSSVTTVDDDRLQETISSAKDFGTLCIKIYRVSSTLPDPIPYDPVRGAQDSLNNLPVHEKSKKAGSHRVILGDPETKKWRQRVRVTYTDPIDSPYYTFTWRYLSKGLDVFPRCYIEYTNITVEAMLQAQGIVPQDHPVASSLKRPGPSTPSDNSSKRPRTDRSASQDRPNHLVKIEDMQSAREFQARRDALKAQRAVIEAQEAALEEEVRQAEAEGVKREPSPIVLGAGNGDVIDLTEDD</sequence>
<comment type="caution">
    <text evidence="1">The sequence shown here is derived from an EMBL/GenBank/DDBJ whole genome shotgun (WGS) entry which is preliminary data.</text>
</comment>
<dbReference type="Proteomes" id="UP001055072">
    <property type="component" value="Unassembled WGS sequence"/>
</dbReference>
<dbReference type="EMBL" id="MU274902">
    <property type="protein sequence ID" value="KAI0093440.1"/>
    <property type="molecule type" value="Genomic_DNA"/>
</dbReference>
<proteinExistence type="predicted"/>
<organism evidence="1 2">
    <name type="scientific">Irpex rosettiformis</name>
    <dbReference type="NCBI Taxonomy" id="378272"/>
    <lineage>
        <taxon>Eukaryota</taxon>
        <taxon>Fungi</taxon>
        <taxon>Dikarya</taxon>
        <taxon>Basidiomycota</taxon>
        <taxon>Agaricomycotina</taxon>
        <taxon>Agaricomycetes</taxon>
        <taxon>Polyporales</taxon>
        <taxon>Irpicaceae</taxon>
        <taxon>Irpex</taxon>
    </lineage>
</organism>
<evidence type="ECO:0000313" key="1">
    <source>
        <dbReference type="EMBL" id="KAI0093440.1"/>
    </source>
</evidence>
<feature type="non-terminal residue" evidence="1">
    <location>
        <position position="1"/>
    </location>
</feature>
<gene>
    <name evidence="1" type="ORF">BDY19DRAFT_923694</name>
</gene>
<keyword evidence="2" id="KW-1185">Reference proteome</keyword>
<name>A0ACB8UGM6_9APHY</name>
<protein>
    <submittedName>
        <fullName evidence="1">Uncharacterized protein</fullName>
    </submittedName>
</protein>
<reference evidence="1" key="1">
    <citation type="journal article" date="2021" name="Environ. Microbiol.">
        <title>Gene family expansions and transcriptome signatures uncover fungal adaptations to wood decay.</title>
        <authorList>
            <person name="Hage H."/>
            <person name="Miyauchi S."/>
            <person name="Viragh M."/>
            <person name="Drula E."/>
            <person name="Min B."/>
            <person name="Chaduli D."/>
            <person name="Navarro D."/>
            <person name="Favel A."/>
            <person name="Norest M."/>
            <person name="Lesage-Meessen L."/>
            <person name="Balint B."/>
            <person name="Merenyi Z."/>
            <person name="de Eugenio L."/>
            <person name="Morin E."/>
            <person name="Martinez A.T."/>
            <person name="Baldrian P."/>
            <person name="Stursova M."/>
            <person name="Martinez M.J."/>
            <person name="Novotny C."/>
            <person name="Magnuson J.K."/>
            <person name="Spatafora J.W."/>
            <person name="Maurice S."/>
            <person name="Pangilinan J."/>
            <person name="Andreopoulos W."/>
            <person name="LaButti K."/>
            <person name="Hundley H."/>
            <person name="Na H."/>
            <person name="Kuo A."/>
            <person name="Barry K."/>
            <person name="Lipzen A."/>
            <person name="Henrissat B."/>
            <person name="Riley R."/>
            <person name="Ahrendt S."/>
            <person name="Nagy L.G."/>
            <person name="Grigoriev I.V."/>
            <person name="Martin F."/>
            <person name="Rosso M.N."/>
        </authorList>
    </citation>
    <scope>NUCLEOTIDE SEQUENCE</scope>
    <source>
        <strain evidence="1">CBS 384.51</strain>
    </source>
</reference>